<reference evidence="1" key="1">
    <citation type="submission" date="2014-11" db="EMBL/GenBank/DDBJ databases">
        <authorList>
            <person name="Amaro Gonzalez C."/>
        </authorList>
    </citation>
    <scope>NUCLEOTIDE SEQUENCE</scope>
</reference>
<accession>A0A0E9RXM1</accession>
<reference evidence="1" key="2">
    <citation type="journal article" date="2015" name="Fish Shellfish Immunol.">
        <title>Early steps in the European eel (Anguilla anguilla)-Vibrio vulnificus interaction in the gills: Role of the RtxA13 toxin.</title>
        <authorList>
            <person name="Callol A."/>
            <person name="Pajuelo D."/>
            <person name="Ebbesson L."/>
            <person name="Teles M."/>
            <person name="MacKenzie S."/>
            <person name="Amaro C."/>
        </authorList>
    </citation>
    <scope>NUCLEOTIDE SEQUENCE</scope>
</reference>
<protein>
    <submittedName>
        <fullName evidence="1">Uncharacterized protein</fullName>
    </submittedName>
</protein>
<proteinExistence type="predicted"/>
<dbReference type="EMBL" id="GBXM01074608">
    <property type="protein sequence ID" value="JAH33969.1"/>
    <property type="molecule type" value="Transcribed_RNA"/>
</dbReference>
<organism evidence="1">
    <name type="scientific">Anguilla anguilla</name>
    <name type="common">European freshwater eel</name>
    <name type="synonym">Muraena anguilla</name>
    <dbReference type="NCBI Taxonomy" id="7936"/>
    <lineage>
        <taxon>Eukaryota</taxon>
        <taxon>Metazoa</taxon>
        <taxon>Chordata</taxon>
        <taxon>Craniata</taxon>
        <taxon>Vertebrata</taxon>
        <taxon>Euteleostomi</taxon>
        <taxon>Actinopterygii</taxon>
        <taxon>Neopterygii</taxon>
        <taxon>Teleostei</taxon>
        <taxon>Anguilliformes</taxon>
        <taxon>Anguillidae</taxon>
        <taxon>Anguilla</taxon>
    </lineage>
</organism>
<name>A0A0E9RXM1_ANGAN</name>
<evidence type="ECO:0000313" key="1">
    <source>
        <dbReference type="EMBL" id="JAH33969.1"/>
    </source>
</evidence>
<sequence length="58" mass="6658">MVQLYDIPHTRQDQGYCIPTVPPQLLSHSVKPMHSLSQSFEVSVPIKKEKRVHQSIDC</sequence>
<dbReference type="AlphaFoldDB" id="A0A0E9RXM1"/>